<sequence length="229" mass="25658">MDIKKAKKYFKLSYYIIFMVTFLFLFIEGIVYTGSGSQANLLPFILLGIIEILFSLFLLSISIFGIAIFNKENKYNDKLVNIGIVSFGAYFIISGLLGAFITNIASSLVVTSIILLIFGIALIVLKLLPLFKLDEKVISITNLVSYLVFIIGAILYLVLFASIFSLIAFILLILLVFINLIINLLVFTKIISIKESEDTSKTSNNGIEQEILEEVNKIREDKTDSDPKE</sequence>
<feature type="transmembrane region" description="Helical" evidence="1">
    <location>
        <begin position="12"/>
        <end position="32"/>
    </location>
</feature>
<accession>A0A9D9DI30</accession>
<dbReference type="Proteomes" id="UP000823613">
    <property type="component" value="Unassembled WGS sequence"/>
</dbReference>
<dbReference type="AlphaFoldDB" id="A0A9D9DI30"/>
<feature type="transmembrane region" description="Helical" evidence="1">
    <location>
        <begin position="44"/>
        <end position="67"/>
    </location>
</feature>
<gene>
    <name evidence="2" type="ORF">IAC58_01065</name>
</gene>
<organism evidence="2 3">
    <name type="scientific">Candidatus Onthovivens merdipullorum</name>
    <dbReference type="NCBI Taxonomy" id="2840889"/>
    <lineage>
        <taxon>Bacteria</taxon>
        <taxon>Bacillati</taxon>
        <taxon>Bacillota</taxon>
        <taxon>Bacilli</taxon>
        <taxon>Bacillales</taxon>
        <taxon>Candidatus Onthovivens</taxon>
    </lineage>
</organism>
<evidence type="ECO:0000313" key="2">
    <source>
        <dbReference type="EMBL" id="MBO8427138.1"/>
    </source>
</evidence>
<proteinExistence type="predicted"/>
<evidence type="ECO:0000256" key="1">
    <source>
        <dbReference type="SAM" id="Phobius"/>
    </source>
</evidence>
<evidence type="ECO:0000313" key="3">
    <source>
        <dbReference type="Proteomes" id="UP000823613"/>
    </source>
</evidence>
<keyword evidence="1" id="KW-1133">Transmembrane helix</keyword>
<comment type="caution">
    <text evidence="2">The sequence shown here is derived from an EMBL/GenBank/DDBJ whole genome shotgun (WGS) entry which is preliminary data.</text>
</comment>
<dbReference type="EMBL" id="JADIMY010000018">
    <property type="protein sequence ID" value="MBO8427138.1"/>
    <property type="molecule type" value="Genomic_DNA"/>
</dbReference>
<reference evidence="2" key="1">
    <citation type="submission" date="2020-10" db="EMBL/GenBank/DDBJ databases">
        <authorList>
            <person name="Gilroy R."/>
        </authorList>
    </citation>
    <scope>NUCLEOTIDE SEQUENCE</scope>
    <source>
        <strain evidence="2">11159</strain>
    </source>
</reference>
<feature type="transmembrane region" description="Helical" evidence="1">
    <location>
        <begin position="166"/>
        <end position="187"/>
    </location>
</feature>
<reference evidence="2" key="2">
    <citation type="journal article" date="2021" name="PeerJ">
        <title>Extensive microbial diversity within the chicken gut microbiome revealed by metagenomics and culture.</title>
        <authorList>
            <person name="Gilroy R."/>
            <person name="Ravi A."/>
            <person name="Getino M."/>
            <person name="Pursley I."/>
            <person name="Horton D.L."/>
            <person name="Alikhan N.F."/>
            <person name="Baker D."/>
            <person name="Gharbi K."/>
            <person name="Hall N."/>
            <person name="Watson M."/>
            <person name="Adriaenssens E.M."/>
            <person name="Foster-Nyarko E."/>
            <person name="Jarju S."/>
            <person name="Secka A."/>
            <person name="Antonio M."/>
            <person name="Oren A."/>
            <person name="Chaudhuri R.R."/>
            <person name="La Ragione R."/>
            <person name="Hildebrand F."/>
            <person name="Pallen M.J."/>
        </authorList>
    </citation>
    <scope>NUCLEOTIDE SEQUENCE</scope>
    <source>
        <strain evidence="2">11159</strain>
    </source>
</reference>
<keyword evidence="1" id="KW-0812">Transmembrane</keyword>
<feature type="transmembrane region" description="Helical" evidence="1">
    <location>
        <begin position="79"/>
        <end position="101"/>
    </location>
</feature>
<feature type="transmembrane region" description="Helical" evidence="1">
    <location>
        <begin position="140"/>
        <end position="160"/>
    </location>
</feature>
<name>A0A9D9DI30_9BACL</name>
<protein>
    <submittedName>
        <fullName evidence="2">Uncharacterized protein</fullName>
    </submittedName>
</protein>
<keyword evidence="1" id="KW-0472">Membrane</keyword>
<feature type="transmembrane region" description="Helical" evidence="1">
    <location>
        <begin position="107"/>
        <end position="128"/>
    </location>
</feature>